<dbReference type="PANTHER" id="PTHR31623:SF122">
    <property type="entry name" value="HXXXD-TYPE ACYL-TRANSFERASE FAMILY PROTEIN"/>
    <property type="match status" value="1"/>
</dbReference>
<evidence type="ECO:0000256" key="3">
    <source>
        <dbReference type="ARBA" id="ARBA00023315"/>
    </source>
</evidence>
<organism evidence="4 5">
    <name type="scientific">Prunus yedoensis var. nudiflora</name>
    <dbReference type="NCBI Taxonomy" id="2094558"/>
    <lineage>
        <taxon>Eukaryota</taxon>
        <taxon>Viridiplantae</taxon>
        <taxon>Streptophyta</taxon>
        <taxon>Embryophyta</taxon>
        <taxon>Tracheophyta</taxon>
        <taxon>Spermatophyta</taxon>
        <taxon>Magnoliopsida</taxon>
        <taxon>eudicotyledons</taxon>
        <taxon>Gunneridae</taxon>
        <taxon>Pentapetalae</taxon>
        <taxon>rosids</taxon>
        <taxon>fabids</taxon>
        <taxon>Rosales</taxon>
        <taxon>Rosaceae</taxon>
        <taxon>Amygdaloideae</taxon>
        <taxon>Amygdaleae</taxon>
        <taxon>Prunus</taxon>
    </lineage>
</organism>
<name>A0A314UZW5_PRUYE</name>
<accession>A0A314UZW5</accession>
<keyword evidence="5" id="KW-1185">Reference proteome</keyword>
<gene>
    <name evidence="4" type="ORF">Pyn_03013</name>
</gene>
<sequence length="295" mass="32465">MVIGLCLSHKVADASAICTFIHCWATTALQSSTDSDQVILLPEFGASSLFPPLDFSNSSQPPAKEAVKEKCTTGRKLGWKSCGIFHIIVPKPTRVEAASALIWKCKIEASARSSSNMLGTSLIRPSVFSHTVNIRKKTVPPLPENLVGNLVDYSTTNYSHSGENTTVIDLKGLVAKIRGGLEETKERYAAEVVFDSNEAGQKMKCYKNQIKKDDIDKYYCSSWCRFPFYEADFGWGKPSWVSSVAIAMNNATALMDTRDGNGIEAWVTLSQENMALFESNKELLAYASLNPRVTN</sequence>
<protein>
    <submittedName>
        <fullName evidence="4">Vinorine synthase-like</fullName>
    </submittedName>
</protein>
<comment type="similarity">
    <text evidence="1">Belongs to the plant acyltransferase family.</text>
</comment>
<keyword evidence="2" id="KW-0808">Transferase</keyword>
<evidence type="ECO:0000256" key="1">
    <source>
        <dbReference type="ARBA" id="ARBA00009861"/>
    </source>
</evidence>
<dbReference type="Proteomes" id="UP000250321">
    <property type="component" value="Unassembled WGS sequence"/>
</dbReference>
<reference evidence="4 5" key="1">
    <citation type="submission" date="2018-02" db="EMBL/GenBank/DDBJ databases">
        <title>Draft genome of wild Prunus yedoensis var. nudiflora.</title>
        <authorList>
            <person name="Baek S."/>
            <person name="Kim J.-H."/>
            <person name="Choi K."/>
            <person name="Kim G.-B."/>
            <person name="Cho A."/>
            <person name="Jang H."/>
            <person name="Shin C.-H."/>
            <person name="Yu H.-J."/>
            <person name="Mun J.-H."/>
        </authorList>
    </citation>
    <scope>NUCLEOTIDE SEQUENCE [LARGE SCALE GENOMIC DNA]</scope>
    <source>
        <strain evidence="5">cv. Jeju island</strain>
        <tissue evidence="4">Leaf</tissue>
    </source>
</reference>
<dbReference type="InterPro" id="IPR023213">
    <property type="entry name" value="CAT-like_dom_sf"/>
</dbReference>
<dbReference type="EMBL" id="PJQY01002723">
    <property type="protein sequence ID" value="PQM43097.1"/>
    <property type="molecule type" value="Genomic_DNA"/>
</dbReference>
<evidence type="ECO:0000256" key="2">
    <source>
        <dbReference type="ARBA" id="ARBA00022679"/>
    </source>
</evidence>
<evidence type="ECO:0000313" key="4">
    <source>
        <dbReference type="EMBL" id="PQM43097.1"/>
    </source>
</evidence>
<dbReference type="STRING" id="2094558.A0A314UZW5"/>
<dbReference type="GO" id="GO:0016746">
    <property type="term" value="F:acyltransferase activity"/>
    <property type="evidence" value="ECO:0007669"/>
    <property type="project" value="UniProtKB-KW"/>
</dbReference>
<dbReference type="PANTHER" id="PTHR31623">
    <property type="entry name" value="F21J9.9"/>
    <property type="match status" value="1"/>
</dbReference>
<dbReference type="AlphaFoldDB" id="A0A314UZW5"/>
<proteinExistence type="inferred from homology"/>
<dbReference type="Pfam" id="PF02458">
    <property type="entry name" value="Transferase"/>
    <property type="match status" value="1"/>
</dbReference>
<comment type="caution">
    <text evidence="4">The sequence shown here is derived from an EMBL/GenBank/DDBJ whole genome shotgun (WGS) entry which is preliminary data.</text>
</comment>
<keyword evidence="3" id="KW-0012">Acyltransferase</keyword>
<evidence type="ECO:0000313" key="5">
    <source>
        <dbReference type="Proteomes" id="UP000250321"/>
    </source>
</evidence>
<dbReference type="OrthoDB" id="671439at2759"/>
<dbReference type="Gene3D" id="3.30.559.10">
    <property type="entry name" value="Chloramphenicol acetyltransferase-like domain"/>
    <property type="match status" value="2"/>
</dbReference>